<feature type="compositionally biased region" description="Polar residues" evidence="1">
    <location>
        <begin position="23"/>
        <end position="38"/>
    </location>
</feature>
<organism evidence="2 3">
    <name type="scientific">Postia placenta MAD-698-R-SB12</name>
    <dbReference type="NCBI Taxonomy" id="670580"/>
    <lineage>
        <taxon>Eukaryota</taxon>
        <taxon>Fungi</taxon>
        <taxon>Dikarya</taxon>
        <taxon>Basidiomycota</taxon>
        <taxon>Agaricomycotina</taxon>
        <taxon>Agaricomycetes</taxon>
        <taxon>Polyporales</taxon>
        <taxon>Adustoporiaceae</taxon>
        <taxon>Rhodonia</taxon>
    </lineage>
</organism>
<protein>
    <submittedName>
        <fullName evidence="2">Uncharacterized protein</fullName>
    </submittedName>
</protein>
<feature type="region of interest" description="Disordered" evidence="1">
    <location>
        <begin position="1"/>
        <end position="125"/>
    </location>
</feature>
<dbReference type="GeneID" id="36328870"/>
<dbReference type="OrthoDB" id="10336314at2759"/>
<feature type="compositionally biased region" description="Basic and acidic residues" evidence="1">
    <location>
        <begin position="93"/>
        <end position="102"/>
    </location>
</feature>
<evidence type="ECO:0000256" key="1">
    <source>
        <dbReference type="SAM" id="MobiDB-lite"/>
    </source>
</evidence>
<keyword evidence="3" id="KW-1185">Reference proteome</keyword>
<proteinExistence type="predicted"/>
<dbReference type="AlphaFoldDB" id="A0A1X6NFY7"/>
<dbReference type="Proteomes" id="UP000194127">
    <property type="component" value="Unassembled WGS sequence"/>
</dbReference>
<accession>A0A1X6NFY7</accession>
<dbReference type="EMBL" id="KZ110591">
    <property type="protein sequence ID" value="OSX67551.1"/>
    <property type="molecule type" value="Genomic_DNA"/>
</dbReference>
<reference evidence="2 3" key="1">
    <citation type="submission" date="2017-04" db="EMBL/GenBank/DDBJ databases">
        <title>Genome Sequence of the Model Brown-Rot Fungus Postia placenta SB12.</title>
        <authorList>
            <consortium name="DOE Joint Genome Institute"/>
            <person name="Gaskell J."/>
            <person name="Kersten P."/>
            <person name="Larrondo L.F."/>
            <person name="Canessa P."/>
            <person name="Martinez D."/>
            <person name="Hibbett D."/>
            <person name="Schmoll M."/>
            <person name="Kubicek C.P."/>
            <person name="Martinez A.T."/>
            <person name="Yadav J."/>
            <person name="Master E."/>
            <person name="Magnuson J.K."/>
            <person name="James T."/>
            <person name="Yaver D."/>
            <person name="Berka R."/>
            <person name="Labutti K."/>
            <person name="Lipzen A."/>
            <person name="Aerts A."/>
            <person name="Barry K."/>
            <person name="Henrissat B."/>
            <person name="Blanchette R."/>
            <person name="Grigoriev I."/>
            <person name="Cullen D."/>
        </authorList>
    </citation>
    <scope>NUCLEOTIDE SEQUENCE [LARGE SCALE GENOMIC DNA]</scope>
    <source>
        <strain evidence="2 3">MAD-698-R-SB12</strain>
    </source>
</reference>
<dbReference type="RefSeq" id="XP_024344345.1">
    <property type="nucleotide sequence ID" value="XM_024483921.1"/>
</dbReference>
<evidence type="ECO:0000313" key="3">
    <source>
        <dbReference type="Proteomes" id="UP000194127"/>
    </source>
</evidence>
<gene>
    <name evidence="2" type="ORF">POSPLADRAFT_1130124</name>
</gene>
<sequence>MPEESLTISLEDLIDQAPESPETENTPGQESATENATQIIAAPVQAEESADPPVPEEHSTFRDCEDYLEWRPRGRWAPPTVARPIPKPKPGKKKDDDKDKDKDKKKRKDDKDKDKGKGKTQAGRG</sequence>
<feature type="compositionally biased region" description="Basic and acidic residues" evidence="1">
    <location>
        <begin position="55"/>
        <end position="72"/>
    </location>
</feature>
<evidence type="ECO:0000313" key="2">
    <source>
        <dbReference type="EMBL" id="OSX67551.1"/>
    </source>
</evidence>
<name>A0A1X6NFY7_9APHY</name>